<reference evidence="3 4" key="1">
    <citation type="submission" date="2014-06" db="EMBL/GenBank/DDBJ databases">
        <title>Draft genome sequence of Bacillus manliponensis JCM 15802 (MCCC 1A00708).</title>
        <authorList>
            <person name="Lai Q."/>
            <person name="Liu Y."/>
            <person name="Shao Z."/>
        </authorList>
    </citation>
    <scope>NUCLEOTIDE SEQUENCE [LARGE SCALE GENOMIC DNA]</scope>
    <source>
        <strain evidence="3 4">JCM 15802</strain>
    </source>
</reference>
<dbReference type="eggNOG" id="COG2367">
    <property type="taxonomic scope" value="Bacteria"/>
</dbReference>
<keyword evidence="1" id="KW-0732">Signal</keyword>
<dbReference type="InterPro" id="IPR045155">
    <property type="entry name" value="Beta-lactam_cat"/>
</dbReference>
<dbReference type="RefSeq" id="WP_034636975.1">
    <property type="nucleotide sequence ID" value="NZ_CBCSJC010000020.1"/>
</dbReference>
<dbReference type="GO" id="GO:0008800">
    <property type="term" value="F:beta-lactamase activity"/>
    <property type="evidence" value="ECO:0007669"/>
    <property type="project" value="InterPro"/>
</dbReference>
<organism evidence="3 4">
    <name type="scientific">Bacillus manliponensis</name>
    <dbReference type="NCBI Taxonomy" id="574376"/>
    <lineage>
        <taxon>Bacteria</taxon>
        <taxon>Bacillati</taxon>
        <taxon>Bacillota</taxon>
        <taxon>Bacilli</taxon>
        <taxon>Bacillales</taxon>
        <taxon>Bacillaceae</taxon>
        <taxon>Bacillus</taxon>
        <taxon>Bacillus cereus group</taxon>
    </lineage>
</organism>
<dbReference type="Pfam" id="PF13354">
    <property type="entry name" value="Beta-lactamase2"/>
    <property type="match status" value="1"/>
</dbReference>
<dbReference type="InterPro" id="IPR000871">
    <property type="entry name" value="Beta-lactam_class-A"/>
</dbReference>
<feature type="domain" description="Beta-lactamase class A catalytic" evidence="2">
    <location>
        <begin position="55"/>
        <end position="289"/>
    </location>
</feature>
<dbReference type="STRING" id="574376.BAMA_14830"/>
<dbReference type="Gene3D" id="3.40.710.10">
    <property type="entry name" value="DD-peptidase/beta-lactamase superfamily"/>
    <property type="match status" value="1"/>
</dbReference>
<dbReference type="OrthoDB" id="975092at2"/>
<dbReference type="EMBL" id="JOTN01000003">
    <property type="protein sequence ID" value="KEK20680.1"/>
    <property type="molecule type" value="Genomic_DNA"/>
</dbReference>
<protein>
    <submittedName>
        <fullName evidence="3">D-alanyl-D-alanine carboxypeptidase</fullName>
    </submittedName>
</protein>
<feature type="chain" id="PRO_5001690723" evidence="1">
    <location>
        <begin position="28"/>
        <end position="359"/>
    </location>
</feature>
<dbReference type="GO" id="GO:0030655">
    <property type="term" value="P:beta-lactam antibiotic catabolic process"/>
    <property type="evidence" value="ECO:0007669"/>
    <property type="project" value="InterPro"/>
</dbReference>
<dbReference type="MEROPS" id="S11.A01"/>
<gene>
    <name evidence="3" type="ORF">BAMA_14830</name>
</gene>
<evidence type="ECO:0000259" key="2">
    <source>
        <dbReference type="Pfam" id="PF13354"/>
    </source>
</evidence>
<evidence type="ECO:0000313" key="4">
    <source>
        <dbReference type="Proteomes" id="UP000027822"/>
    </source>
</evidence>
<name>A0A073K2E5_9BACI</name>
<dbReference type="SUPFAM" id="SSF56601">
    <property type="entry name" value="beta-lactamase/transpeptidase-like"/>
    <property type="match status" value="1"/>
</dbReference>
<keyword evidence="3" id="KW-0645">Protease</keyword>
<keyword evidence="4" id="KW-1185">Reference proteome</keyword>
<proteinExistence type="predicted"/>
<dbReference type="GO" id="GO:0046677">
    <property type="term" value="P:response to antibiotic"/>
    <property type="evidence" value="ECO:0007669"/>
    <property type="project" value="InterPro"/>
</dbReference>
<dbReference type="GO" id="GO:0004180">
    <property type="term" value="F:carboxypeptidase activity"/>
    <property type="evidence" value="ECO:0007669"/>
    <property type="project" value="UniProtKB-KW"/>
</dbReference>
<dbReference type="Proteomes" id="UP000027822">
    <property type="component" value="Unassembled WGS sequence"/>
</dbReference>
<sequence>MSVMKKFSFLCVGIVTFMIGATTILQAKTDSDYILDYIDKCEADKTCSLLVQQNGEILYEVNQYEKLPLASMAKLVIAVEFAKQVSEGKIQREEQVPLQELEKYYIKGTDGEAHPSWLTYIKENGLVQHEQVALEEVAKGMIHFSSNANTTYLQERLGFKRLNESLQELGLQQHDLFSPFTSALYMRGYVEKELKIDEKQSLKTLRDMSPAEYRNHVFQIHEWMKDEEEWKKRNIPLKIDMDFQRIWSDRLMAATAKDYQHLLAQINSRTVFSQKMYDELDNIFEGTVLAEHYEYAGQKGGSTAFVLTNSFYGTDKDGNKIEVVYMFNNLNDKDMEKITEEIDPFIGEVLTNKEFRNSL</sequence>
<comment type="caution">
    <text evidence="3">The sequence shown here is derived from an EMBL/GenBank/DDBJ whole genome shotgun (WGS) entry which is preliminary data.</text>
</comment>
<evidence type="ECO:0000256" key="1">
    <source>
        <dbReference type="SAM" id="SignalP"/>
    </source>
</evidence>
<keyword evidence="3" id="KW-0121">Carboxypeptidase</keyword>
<keyword evidence="3" id="KW-0378">Hydrolase</keyword>
<dbReference type="AlphaFoldDB" id="A0A073K2E5"/>
<dbReference type="PANTHER" id="PTHR35333:SF3">
    <property type="entry name" value="BETA-LACTAMASE-TYPE TRANSPEPTIDASE FOLD CONTAINING PROTEIN"/>
    <property type="match status" value="1"/>
</dbReference>
<accession>A0A073K2E5</accession>
<dbReference type="PANTHER" id="PTHR35333">
    <property type="entry name" value="BETA-LACTAMASE"/>
    <property type="match status" value="1"/>
</dbReference>
<evidence type="ECO:0000313" key="3">
    <source>
        <dbReference type="EMBL" id="KEK20680.1"/>
    </source>
</evidence>
<feature type="signal peptide" evidence="1">
    <location>
        <begin position="1"/>
        <end position="27"/>
    </location>
</feature>
<dbReference type="InterPro" id="IPR012338">
    <property type="entry name" value="Beta-lactam/transpept-like"/>
</dbReference>